<feature type="compositionally biased region" description="Acidic residues" evidence="1">
    <location>
        <begin position="157"/>
        <end position="176"/>
    </location>
</feature>
<feature type="region of interest" description="Disordered" evidence="1">
    <location>
        <begin position="153"/>
        <end position="232"/>
    </location>
</feature>
<dbReference type="OrthoDB" id="10373760at2759"/>
<dbReference type="EMBL" id="JH921438">
    <property type="protein sequence ID" value="EKD16697.1"/>
    <property type="molecule type" value="Genomic_DNA"/>
</dbReference>
<protein>
    <submittedName>
        <fullName evidence="2">Uncharacterized protein</fullName>
    </submittedName>
</protein>
<name>K1WW65_MARBU</name>
<dbReference type="InParanoid" id="K1WW65"/>
<keyword evidence="3" id="KW-1185">Reference proteome</keyword>
<proteinExistence type="predicted"/>
<reference evidence="2 3" key="1">
    <citation type="journal article" date="2012" name="BMC Genomics">
        <title>Sequencing the genome of Marssonina brunnea reveals fungus-poplar co-evolution.</title>
        <authorList>
            <person name="Zhu S."/>
            <person name="Cao Y.-Z."/>
            <person name="Jiang C."/>
            <person name="Tan B.-Y."/>
            <person name="Wang Z."/>
            <person name="Feng S."/>
            <person name="Zhang L."/>
            <person name="Su X.-H."/>
            <person name="Brejova B."/>
            <person name="Vinar T."/>
            <person name="Xu M."/>
            <person name="Wang M.-X."/>
            <person name="Zhang S.-G."/>
            <person name="Huang M.-R."/>
            <person name="Wu R."/>
            <person name="Zhou Y."/>
        </authorList>
    </citation>
    <scope>NUCLEOTIDE SEQUENCE [LARGE SCALE GENOMIC DNA]</scope>
    <source>
        <strain evidence="2 3">MB_m1</strain>
    </source>
</reference>
<sequence length="232" mass="26362">MEHKPKPKPKKNMAQRELERMTAQLGGQSPLVTPLGPGNWPSPFSMGILPSAQLGKYIRAYYGSLLCHDIDNALPGRQPTKQGSLQRRWSIAPNRFPLLLPLYNAHRYRFAGSRDIKTAASLKRMWEMWNAEMRRLIDLANARAAAEGKTLTYVELSDSEDETEHDDNANDDEKDADEGKGNKQDGKPVVEVEDDDDDDDTEEEEVDDEETEDDDSDDDYKDDDETEDEEDE</sequence>
<evidence type="ECO:0000256" key="1">
    <source>
        <dbReference type="SAM" id="MobiDB-lite"/>
    </source>
</evidence>
<dbReference type="HOGENOM" id="CLU_1195092_0_0_1"/>
<dbReference type="Proteomes" id="UP000006753">
    <property type="component" value="Unassembled WGS sequence"/>
</dbReference>
<accession>K1WW65</accession>
<organism evidence="2 3">
    <name type="scientific">Marssonina brunnea f. sp. multigermtubi (strain MB_m1)</name>
    <name type="common">Marssonina leaf spot fungus</name>
    <dbReference type="NCBI Taxonomy" id="1072389"/>
    <lineage>
        <taxon>Eukaryota</taxon>
        <taxon>Fungi</taxon>
        <taxon>Dikarya</taxon>
        <taxon>Ascomycota</taxon>
        <taxon>Pezizomycotina</taxon>
        <taxon>Leotiomycetes</taxon>
        <taxon>Helotiales</taxon>
        <taxon>Drepanopezizaceae</taxon>
        <taxon>Drepanopeziza</taxon>
    </lineage>
</organism>
<feature type="compositionally biased region" description="Acidic residues" evidence="1">
    <location>
        <begin position="191"/>
        <end position="232"/>
    </location>
</feature>
<gene>
    <name evidence="2" type="ORF">MBM_05166</name>
</gene>
<dbReference type="AlphaFoldDB" id="K1WW65"/>
<evidence type="ECO:0000313" key="2">
    <source>
        <dbReference type="EMBL" id="EKD16697.1"/>
    </source>
</evidence>
<dbReference type="KEGG" id="mbe:MBM_05166"/>
<evidence type="ECO:0000313" key="3">
    <source>
        <dbReference type="Proteomes" id="UP000006753"/>
    </source>
</evidence>
<feature type="compositionally biased region" description="Basic and acidic residues" evidence="1">
    <location>
        <begin position="177"/>
        <end position="190"/>
    </location>
</feature>